<reference evidence="4" key="1">
    <citation type="submission" date="2025-08" db="UniProtKB">
        <authorList>
            <consortium name="Ensembl"/>
        </authorList>
    </citation>
    <scope>IDENTIFICATION</scope>
</reference>
<keyword evidence="2" id="KW-1133">Transmembrane helix</keyword>
<dbReference type="InterPro" id="IPR053025">
    <property type="entry name" value="Mito_ATP_Synthase-Asso"/>
</dbReference>
<accession>A0A673VPT3</accession>
<dbReference type="InterPro" id="IPR001623">
    <property type="entry name" value="DnaJ_domain"/>
</dbReference>
<evidence type="ECO:0000256" key="2">
    <source>
        <dbReference type="SAM" id="Phobius"/>
    </source>
</evidence>
<keyword evidence="5" id="KW-1185">Reference proteome</keyword>
<evidence type="ECO:0000313" key="4">
    <source>
        <dbReference type="Ensembl" id="ENSSTUP00000001670.1"/>
    </source>
</evidence>
<dbReference type="Ensembl" id="ENSSTUT00000001797.1">
    <property type="protein sequence ID" value="ENSSTUP00000001670.1"/>
    <property type="gene ID" value="ENSSTUG00000000864.1"/>
</dbReference>
<feature type="region of interest" description="Disordered" evidence="1">
    <location>
        <begin position="308"/>
        <end position="343"/>
    </location>
</feature>
<dbReference type="InterPro" id="IPR036869">
    <property type="entry name" value="J_dom_sf"/>
</dbReference>
<dbReference type="PROSITE" id="PS50076">
    <property type="entry name" value="DNAJ_2"/>
    <property type="match status" value="1"/>
</dbReference>
<dbReference type="PANTHER" id="PTHR44873">
    <property type="entry name" value="DNAJ HOMOLOG SUBFAMILY C MEMBER 30, MITOCHONDRIAL"/>
    <property type="match status" value="1"/>
</dbReference>
<dbReference type="Gene3D" id="1.10.287.110">
    <property type="entry name" value="DnaJ domain"/>
    <property type="match status" value="1"/>
</dbReference>
<dbReference type="Pfam" id="PF00226">
    <property type="entry name" value="DnaJ"/>
    <property type="match status" value="1"/>
</dbReference>
<feature type="compositionally biased region" description="Polar residues" evidence="1">
    <location>
        <begin position="321"/>
        <end position="332"/>
    </location>
</feature>
<dbReference type="GeneTree" id="ENSGT00510000048685"/>
<feature type="domain" description="J" evidence="3">
    <location>
        <begin position="241"/>
        <end position="306"/>
    </location>
</feature>
<dbReference type="Proteomes" id="UP000472277">
    <property type="component" value="Chromosome 13"/>
</dbReference>
<dbReference type="SMART" id="SM00271">
    <property type="entry name" value="DnaJ"/>
    <property type="match status" value="1"/>
</dbReference>
<keyword evidence="2" id="KW-0472">Membrane</keyword>
<reference evidence="4" key="2">
    <citation type="submission" date="2025-09" db="UniProtKB">
        <authorList>
            <consortium name="Ensembl"/>
        </authorList>
    </citation>
    <scope>IDENTIFICATION</scope>
</reference>
<dbReference type="PANTHER" id="PTHR44873:SF1">
    <property type="entry name" value="DNAJ HOMOLOG SUBFAMILY C MEMBER 30, MITOCHONDRIAL"/>
    <property type="match status" value="1"/>
</dbReference>
<name>A0A673VPT3_SALTR</name>
<feature type="transmembrane region" description="Helical" evidence="2">
    <location>
        <begin position="399"/>
        <end position="419"/>
    </location>
</feature>
<dbReference type="InParanoid" id="A0A673VPT3"/>
<keyword evidence="2" id="KW-0812">Transmembrane</keyword>
<dbReference type="AlphaFoldDB" id="A0A673VPT3"/>
<protein>
    <submittedName>
        <fullName evidence="4">DnaJ (Hsp40) homolog, subfamily C, member 30b</fullName>
    </submittedName>
</protein>
<proteinExistence type="predicted"/>
<dbReference type="OMA" id="TFRSPQQ"/>
<sequence length="426" mass="48419">MAEVSRRLGNGLYSFSAIRNAPIHSIPCAEGRPNETMSVVTAATSIIGAGTCKAKVTGQGIYECHPVSTRDSQASSWEPEHKNLKENEQECTDIEHIDQILSRLKHDDRLGYGTLLWSSSDLILLDINAKPAIKLATVQDSELRRSPLYLWPSVQPLSQGYLVTVHRMMCWNNRGVAMATLHPEIFGSPQQLRAFSTVMLNLAEQQSGRFRPHPEFLTRAYSWRSKNNQSDFPPLHRSRTAYYDILRVSPSATQSQIKTAYYKQSFIYHPDKNPDNEEATQRFSEITEAYSVLGSMALRRKYDRGILSGSDVQGAGRPSTREATSSNRASGPQQYQQQQRSRRFSNVGGKPMFDFDAFFQAHYGEQLQREKELRARRAQYQQKQQQDYKQWKLGKMLEITVGVLLAMGGVIFFSITRLFSQQTVDF</sequence>
<evidence type="ECO:0000259" key="3">
    <source>
        <dbReference type="PROSITE" id="PS50076"/>
    </source>
</evidence>
<dbReference type="CDD" id="cd06257">
    <property type="entry name" value="DnaJ"/>
    <property type="match status" value="1"/>
</dbReference>
<evidence type="ECO:0000256" key="1">
    <source>
        <dbReference type="SAM" id="MobiDB-lite"/>
    </source>
</evidence>
<organism evidence="4 5">
    <name type="scientific">Salmo trutta</name>
    <name type="common">Brown trout</name>
    <dbReference type="NCBI Taxonomy" id="8032"/>
    <lineage>
        <taxon>Eukaryota</taxon>
        <taxon>Metazoa</taxon>
        <taxon>Chordata</taxon>
        <taxon>Craniata</taxon>
        <taxon>Vertebrata</taxon>
        <taxon>Euteleostomi</taxon>
        <taxon>Actinopterygii</taxon>
        <taxon>Neopterygii</taxon>
        <taxon>Teleostei</taxon>
        <taxon>Protacanthopterygii</taxon>
        <taxon>Salmoniformes</taxon>
        <taxon>Salmonidae</taxon>
        <taxon>Salmoninae</taxon>
        <taxon>Salmo</taxon>
    </lineage>
</organism>
<dbReference type="PRINTS" id="PR00625">
    <property type="entry name" value="JDOMAIN"/>
</dbReference>
<evidence type="ECO:0000313" key="5">
    <source>
        <dbReference type="Proteomes" id="UP000472277"/>
    </source>
</evidence>
<dbReference type="SUPFAM" id="SSF46565">
    <property type="entry name" value="Chaperone J-domain"/>
    <property type="match status" value="1"/>
</dbReference>